<dbReference type="InterPro" id="IPR050823">
    <property type="entry name" value="Plant_Ser_Thr_Prot_Kinase"/>
</dbReference>
<evidence type="ECO:0000256" key="13">
    <source>
        <dbReference type="ARBA" id="ARBA00048679"/>
    </source>
</evidence>
<sequence length="420" mass="47390">MKCFPFSNWDKKDEPKTPKSFSTLTENGVGRTGSELNSQNESSTSTESFGRPLYPSTTQRPSDLRVFTVAELKSATKNFSRSCMVGEGGFGSVYKGFVKDLEDQSQKIEVAVKQLGKRGMQGHKEWVTEVNLLGIVEHSNLVKLVGYCAEDDERGIQRLLVYEYMPNGSVDQHLGPRSETTLSWTMRLKIAQDAARGLAYLHEEMEFQIIMRDFKSSNILLDENWNAKLSDFGMARLGPTEGLTHVSTAVVGTMGYAAPEYVQTGRLAARSDVWSYGVFLYELITGRRPLDRNRPKSEQKLLEWVKPYLSDPKKFQQILDPRLEGKYPLRSVHKLATIANRCLSRNPKSRPKMSEVLVKINQIVQGSSETGSPLLPLRNLTSMQTSRDKKTTNKKRSMETKMGESGGSIWTWRPKLVKIC</sequence>
<dbReference type="Gene3D" id="1.10.510.10">
    <property type="entry name" value="Transferase(Phosphotransferase) domain 1"/>
    <property type="match status" value="1"/>
</dbReference>
<dbReference type="Proteomes" id="UP001281410">
    <property type="component" value="Unassembled WGS sequence"/>
</dbReference>
<dbReference type="InterPro" id="IPR000719">
    <property type="entry name" value="Prot_kinase_dom"/>
</dbReference>
<evidence type="ECO:0000256" key="3">
    <source>
        <dbReference type="ARBA" id="ARBA00012513"/>
    </source>
</evidence>
<dbReference type="PANTHER" id="PTHR45621">
    <property type="entry name" value="OS01G0588500 PROTEIN-RELATED"/>
    <property type="match status" value="1"/>
</dbReference>
<dbReference type="PROSITE" id="PS50011">
    <property type="entry name" value="PROTEIN_KINASE_DOM"/>
    <property type="match status" value="1"/>
</dbReference>
<keyword evidence="6" id="KW-0808">Transferase</keyword>
<proteinExistence type="inferred from homology"/>
<keyword evidence="8" id="KW-0418">Kinase</keyword>
<comment type="subunit">
    <text evidence="14">Interacts with FLS2.</text>
</comment>
<dbReference type="GO" id="GO:0004674">
    <property type="term" value="F:protein serine/threonine kinase activity"/>
    <property type="evidence" value="ECO:0007669"/>
    <property type="project" value="UniProtKB-EC"/>
</dbReference>
<dbReference type="InterPro" id="IPR001245">
    <property type="entry name" value="Ser-Thr/Tyr_kinase_cat_dom"/>
</dbReference>
<dbReference type="Pfam" id="PF07714">
    <property type="entry name" value="PK_Tyr_Ser-Thr"/>
    <property type="match status" value="1"/>
</dbReference>
<accession>A0AAE0AYC1</accession>
<keyword evidence="9" id="KW-0611">Plant defense</keyword>
<dbReference type="AlphaFoldDB" id="A0AAE0AYC1"/>
<dbReference type="GO" id="GO:0080142">
    <property type="term" value="P:regulation of salicylic acid biosynthetic process"/>
    <property type="evidence" value="ECO:0007669"/>
    <property type="project" value="UniProtKB-ARBA"/>
</dbReference>
<keyword evidence="11" id="KW-0472">Membrane</keyword>
<protein>
    <recommendedName>
        <fullName evidence="3">non-specific serine/threonine protein kinase</fullName>
        <ecNumber evidence="3">2.7.11.1</ecNumber>
    </recommendedName>
</protein>
<dbReference type="GO" id="GO:0002221">
    <property type="term" value="P:pattern recognition receptor signaling pathway"/>
    <property type="evidence" value="ECO:0007669"/>
    <property type="project" value="UniProtKB-ARBA"/>
</dbReference>
<dbReference type="CDD" id="cd14066">
    <property type="entry name" value="STKc_IRAK"/>
    <property type="match status" value="1"/>
</dbReference>
<evidence type="ECO:0000259" key="17">
    <source>
        <dbReference type="PROSITE" id="PS50011"/>
    </source>
</evidence>
<name>A0AAE0AYC1_9ROSI</name>
<comment type="caution">
    <text evidence="18">The sequence shown here is derived from an EMBL/GenBank/DDBJ whole genome shotgun (WGS) entry which is preliminary data.</text>
</comment>
<evidence type="ECO:0000256" key="1">
    <source>
        <dbReference type="ARBA" id="ARBA00004202"/>
    </source>
</evidence>
<dbReference type="InterPro" id="IPR011009">
    <property type="entry name" value="Kinase-like_dom_sf"/>
</dbReference>
<keyword evidence="4" id="KW-1003">Cell membrane</keyword>
<dbReference type="Gene3D" id="3.30.200.20">
    <property type="entry name" value="Phosphorylase Kinase, domain 1"/>
    <property type="match status" value="1"/>
</dbReference>
<evidence type="ECO:0000256" key="11">
    <source>
        <dbReference type="ARBA" id="ARBA00023136"/>
    </source>
</evidence>
<dbReference type="EC" id="2.7.11.1" evidence="3"/>
<keyword evidence="19" id="KW-1185">Reference proteome</keyword>
<keyword evidence="10 15" id="KW-0067">ATP-binding</keyword>
<gene>
    <name evidence="18" type="ORF">Dsin_006405</name>
</gene>
<feature type="binding site" evidence="15">
    <location>
        <position position="113"/>
    </location>
    <ligand>
        <name>ATP</name>
        <dbReference type="ChEBI" id="CHEBI:30616"/>
    </ligand>
</feature>
<evidence type="ECO:0000256" key="8">
    <source>
        <dbReference type="ARBA" id="ARBA00022777"/>
    </source>
</evidence>
<comment type="similarity">
    <text evidence="2">Belongs to the protein kinase superfamily. Ser/Thr protein kinase family.</text>
</comment>
<evidence type="ECO:0000313" key="19">
    <source>
        <dbReference type="Proteomes" id="UP001281410"/>
    </source>
</evidence>
<feature type="region of interest" description="Disordered" evidence="16">
    <location>
        <begin position="1"/>
        <end position="59"/>
    </location>
</feature>
<keyword evidence="7 15" id="KW-0547">Nucleotide-binding</keyword>
<feature type="compositionally biased region" description="Low complexity" evidence="16">
    <location>
        <begin position="34"/>
        <end position="48"/>
    </location>
</feature>
<evidence type="ECO:0000256" key="7">
    <source>
        <dbReference type="ARBA" id="ARBA00022741"/>
    </source>
</evidence>
<comment type="catalytic activity">
    <reaction evidence="12">
        <text>L-threonyl-[protein] + ATP = O-phospho-L-threonyl-[protein] + ADP + H(+)</text>
        <dbReference type="Rhea" id="RHEA:46608"/>
        <dbReference type="Rhea" id="RHEA-COMP:11060"/>
        <dbReference type="Rhea" id="RHEA-COMP:11605"/>
        <dbReference type="ChEBI" id="CHEBI:15378"/>
        <dbReference type="ChEBI" id="CHEBI:30013"/>
        <dbReference type="ChEBI" id="CHEBI:30616"/>
        <dbReference type="ChEBI" id="CHEBI:61977"/>
        <dbReference type="ChEBI" id="CHEBI:456216"/>
        <dbReference type="EC" id="2.7.11.1"/>
    </reaction>
</comment>
<organism evidence="18 19">
    <name type="scientific">Dipteronia sinensis</name>
    <dbReference type="NCBI Taxonomy" id="43782"/>
    <lineage>
        <taxon>Eukaryota</taxon>
        <taxon>Viridiplantae</taxon>
        <taxon>Streptophyta</taxon>
        <taxon>Embryophyta</taxon>
        <taxon>Tracheophyta</taxon>
        <taxon>Spermatophyta</taxon>
        <taxon>Magnoliopsida</taxon>
        <taxon>eudicotyledons</taxon>
        <taxon>Gunneridae</taxon>
        <taxon>Pentapetalae</taxon>
        <taxon>rosids</taxon>
        <taxon>malvids</taxon>
        <taxon>Sapindales</taxon>
        <taxon>Sapindaceae</taxon>
        <taxon>Hippocastanoideae</taxon>
        <taxon>Acereae</taxon>
        <taxon>Dipteronia</taxon>
    </lineage>
</organism>
<evidence type="ECO:0000256" key="2">
    <source>
        <dbReference type="ARBA" id="ARBA00008684"/>
    </source>
</evidence>
<dbReference type="FunFam" id="3.30.200.20:FF:000228">
    <property type="entry name" value="Serine/threonine-protein kinase BIK1"/>
    <property type="match status" value="1"/>
</dbReference>
<reference evidence="18" key="1">
    <citation type="journal article" date="2023" name="Plant J.">
        <title>Genome sequences and population genomics provide insights into the demographic history, inbreeding, and mutation load of two 'living fossil' tree species of Dipteronia.</title>
        <authorList>
            <person name="Feng Y."/>
            <person name="Comes H.P."/>
            <person name="Chen J."/>
            <person name="Zhu S."/>
            <person name="Lu R."/>
            <person name="Zhang X."/>
            <person name="Li P."/>
            <person name="Qiu J."/>
            <person name="Olsen K.M."/>
            <person name="Qiu Y."/>
        </authorList>
    </citation>
    <scope>NUCLEOTIDE SEQUENCE</scope>
    <source>
        <strain evidence="18">NBL</strain>
    </source>
</reference>
<evidence type="ECO:0000256" key="9">
    <source>
        <dbReference type="ARBA" id="ARBA00022821"/>
    </source>
</evidence>
<evidence type="ECO:0000256" key="16">
    <source>
        <dbReference type="SAM" id="MobiDB-lite"/>
    </source>
</evidence>
<dbReference type="PROSITE" id="PS00107">
    <property type="entry name" value="PROTEIN_KINASE_ATP"/>
    <property type="match status" value="1"/>
</dbReference>
<comment type="subcellular location">
    <subcellularLocation>
        <location evidence="1">Cell membrane</location>
        <topology evidence="1">Peripheral membrane protein</topology>
    </subcellularLocation>
</comment>
<keyword evidence="5" id="KW-0597">Phosphoprotein</keyword>
<evidence type="ECO:0000256" key="15">
    <source>
        <dbReference type="PROSITE-ProRule" id="PRU10141"/>
    </source>
</evidence>
<feature type="compositionally biased region" description="Basic and acidic residues" evidence="16">
    <location>
        <begin position="386"/>
        <end position="402"/>
    </location>
</feature>
<feature type="domain" description="Protein kinase" evidence="17">
    <location>
        <begin position="79"/>
        <end position="364"/>
    </location>
</feature>
<evidence type="ECO:0000256" key="10">
    <source>
        <dbReference type="ARBA" id="ARBA00022840"/>
    </source>
</evidence>
<evidence type="ECO:0000256" key="4">
    <source>
        <dbReference type="ARBA" id="ARBA00022475"/>
    </source>
</evidence>
<dbReference type="SUPFAM" id="SSF56112">
    <property type="entry name" value="Protein kinase-like (PK-like)"/>
    <property type="match status" value="1"/>
</dbReference>
<comment type="catalytic activity">
    <reaction evidence="13">
        <text>L-seryl-[protein] + ATP = O-phospho-L-seryl-[protein] + ADP + H(+)</text>
        <dbReference type="Rhea" id="RHEA:17989"/>
        <dbReference type="Rhea" id="RHEA-COMP:9863"/>
        <dbReference type="Rhea" id="RHEA-COMP:11604"/>
        <dbReference type="ChEBI" id="CHEBI:15378"/>
        <dbReference type="ChEBI" id="CHEBI:29999"/>
        <dbReference type="ChEBI" id="CHEBI:30616"/>
        <dbReference type="ChEBI" id="CHEBI:83421"/>
        <dbReference type="ChEBI" id="CHEBI:456216"/>
        <dbReference type="EC" id="2.7.11.1"/>
    </reaction>
</comment>
<feature type="region of interest" description="Disordered" evidence="16">
    <location>
        <begin position="369"/>
        <end position="405"/>
    </location>
</feature>
<evidence type="ECO:0000256" key="5">
    <source>
        <dbReference type="ARBA" id="ARBA00022553"/>
    </source>
</evidence>
<evidence type="ECO:0000256" key="12">
    <source>
        <dbReference type="ARBA" id="ARBA00047899"/>
    </source>
</evidence>
<dbReference type="GO" id="GO:0006952">
    <property type="term" value="P:defense response"/>
    <property type="evidence" value="ECO:0007669"/>
    <property type="project" value="UniProtKB-KW"/>
</dbReference>
<evidence type="ECO:0000256" key="14">
    <source>
        <dbReference type="ARBA" id="ARBA00066005"/>
    </source>
</evidence>
<dbReference type="GO" id="GO:0005886">
    <property type="term" value="C:plasma membrane"/>
    <property type="evidence" value="ECO:0007669"/>
    <property type="project" value="UniProtKB-SubCell"/>
</dbReference>
<dbReference type="FunFam" id="1.10.510.10:FF:000715">
    <property type="entry name" value="Serine/threonine-protein kinase PCRK2"/>
    <property type="match status" value="1"/>
</dbReference>
<evidence type="ECO:0000313" key="18">
    <source>
        <dbReference type="EMBL" id="KAK3226543.1"/>
    </source>
</evidence>
<dbReference type="InterPro" id="IPR017441">
    <property type="entry name" value="Protein_kinase_ATP_BS"/>
</dbReference>
<dbReference type="EMBL" id="JANJYJ010000002">
    <property type="protein sequence ID" value="KAK3226543.1"/>
    <property type="molecule type" value="Genomic_DNA"/>
</dbReference>
<dbReference type="GO" id="GO:0005524">
    <property type="term" value="F:ATP binding"/>
    <property type="evidence" value="ECO:0007669"/>
    <property type="project" value="UniProtKB-UniRule"/>
</dbReference>
<evidence type="ECO:0000256" key="6">
    <source>
        <dbReference type="ARBA" id="ARBA00022679"/>
    </source>
</evidence>